<keyword evidence="3" id="KW-1185">Reference proteome</keyword>
<evidence type="ECO:0000313" key="1">
    <source>
        <dbReference type="EMBL" id="EPS98928.1"/>
    </source>
</evidence>
<dbReference type="OrthoDB" id="2794943at2759"/>
<dbReference type="InterPro" id="IPR012337">
    <property type="entry name" value="RNaseH-like_sf"/>
</dbReference>
<name>S8E165_FOMSC</name>
<dbReference type="eggNOG" id="ENOG502SNUQ">
    <property type="taxonomic scope" value="Eukaryota"/>
</dbReference>
<dbReference type="EMBL" id="KE504161">
    <property type="protein sequence ID" value="EPS98931.1"/>
    <property type="molecule type" value="Genomic_DNA"/>
</dbReference>
<dbReference type="Proteomes" id="UP000015241">
    <property type="component" value="Unassembled WGS sequence"/>
</dbReference>
<dbReference type="HOGENOM" id="CLU_829445_0_0_1"/>
<reference evidence="2 3" key="1">
    <citation type="journal article" date="2012" name="Science">
        <title>The Paleozoic origin of enzymatic lignin decomposition reconstructed from 31 fungal genomes.</title>
        <authorList>
            <person name="Floudas D."/>
            <person name="Binder M."/>
            <person name="Riley R."/>
            <person name="Barry K."/>
            <person name="Blanchette R.A."/>
            <person name="Henrissat B."/>
            <person name="Martinez A.T."/>
            <person name="Otillar R."/>
            <person name="Spatafora J.W."/>
            <person name="Yadav J.S."/>
            <person name="Aerts A."/>
            <person name="Benoit I."/>
            <person name="Boyd A."/>
            <person name="Carlson A."/>
            <person name="Copeland A."/>
            <person name="Coutinho P.M."/>
            <person name="de Vries R.P."/>
            <person name="Ferreira P."/>
            <person name="Findley K."/>
            <person name="Foster B."/>
            <person name="Gaskell J."/>
            <person name="Glotzer D."/>
            <person name="Gorecki P."/>
            <person name="Heitman J."/>
            <person name="Hesse C."/>
            <person name="Hori C."/>
            <person name="Igarashi K."/>
            <person name="Jurgens J.A."/>
            <person name="Kallen N."/>
            <person name="Kersten P."/>
            <person name="Kohler A."/>
            <person name="Kuees U."/>
            <person name="Kumar T.K.A."/>
            <person name="Kuo A."/>
            <person name="LaButti K."/>
            <person name="Larrondo L.F."/>
            <person name="Lindquist E."/>
            <person name="Ling A."/>
            <person name="Lombard V."/>
            <person name="Lucas S."/>
            <person name="Lundell T."/>
            <person name="Martin R."/>
            <person name="McLaughlin D.J."/>
            <person name="Morgenstern I."/>
            <person name="Morin E."/>
            <person name="Murat C."/>
            <person name="Nagy L.G."/>
            <person name="Nolan M."/>
            <person name="Ohm R.A."/>
            <person name="Patyshakuliyeva A."/>
            <person name="Rokas A."/>
            <person name="Ruiz-Duenas F.J."/>
            <person name="Sabat G."/>
            <person name="Salamov A."/>
            <person name="Samejima M."/>
            <person name="Schmutz J."/>
            <person name="Slot J.C."/>
            <person name="St John F."/>
            <person name="Stenlid J."/>
            <person name="Sun H."/>
            <person name="Sun S."/>
            <person name="Syed K."/>
            <person name="Tsang A."/>
            <person name="Wiebenga A."/>
            <person name="Young D."/>
            <person name="Pisabarro A."/>
            <person name="Eastwood D.C."/>
            <person name="Martin F."/>
            <person name="Cullen D."/>
            <person name="Grigoriev I.V."/>
            <person name="Hibbett D.S."/>
        </authorList>
    </citation>
    <scope>NUCLEOTIDE SEQUENCE</scope>
    <source>
        <strain evidence="3">FP-58527</strain>
        <strain evidence="2">FP-58527 SS1</strain>
    </source>
</reference>
<evidence type="ECO:0000313" key="2">
    <source>
        <dbReference type="EMBL" id="EPS98931.1"/>
    </source>
</evidence>
<dbReference type="EMBL" id="KE504161">
    <property type="protein sequence ID" value="EPS98928.1"/>
    <property type="molecule type" value="Genomic_DNA"/>
</dbReference>
<dbReference type="SUPFAM" id="SSF53098">
    <property type="entry name" value="Ribonuclease H-like"/>
    <property type="match status" value="1"/>
</dbReference>
<sequence>MAAHGVHIPPSEASMALKILPKHAALATKTRDSGPVRDTFEQQVKQHPPHTRFGHYEHIHPRNTTRWDSDYRLLMSSHALKAAIESLLKIRDLKLNAMVLTPQEWKLSTDLRDMLDAFHRLTQLFQRGDIPLIVEVYPAFAQLQHDLCLMRDNTTLPSVCRVAAHAAYLATCKYVTLIGECDAYTIAIVMCPDKKLHWFYSNGWPRDEVELIRQQVIETFNRRFKSSLDAASRNSPDAGRRAQTMVPPAEHIGVERFRPASRMQGSPHPGPNVDDINYYLSTSPLMLPPNMTALEYWTKE</sequence>
<evidence type="ECO:0000313" key="3">
    <source>
        <dbReference type="Proteomes" id="UP000015241"/>
    </source>
</evidence>
<protein>
    <submittedName>
        <fullName evidence="2">Uncharacterized protein</fullName>
    </submittedName>
</protein>
<organism evidence="2 3">
    <name type="scientific">Fomitopsis schrenkii</name>
    <name type="common">Brown rot fungus</name>
    <dbReference type="NCBI Taxonomy" id="2126942"/>
    <lineage>
        <taxon>Eukaryota</taxon>
        <taxon>Fungi</taxon>
        <taxon>Dikarya</taxon>
        <taxon>Basidiomycota</taxon>
        <taxon>Agaricomycotina</taxon>
        <taxon>Agaricomycetes</taxon>
        <taxon>Polyporales</taxon>
        <taxon>Fomitopsis</taxon>
    </lineage>
</organism>
<dbReference type="AlphaFoldDB" id="S8E165"/>
<proteinExistence type="predicted"/>
<accession>S8E165</accession>
<feature type="non-terminal residue" evidence="2">
    <location>
        <position position="300"/>
    </location>
</feature>
<gene>
    <name evidence="1" type="ORF">FOMPIDRAFT_1148217</name>
    <name evidence="2" type="ORF">FOMPIDRAFT_1148218</name>
</gene>
<reference evidence="2" key="2">
    <citation type="submission" date="2013-06" db="EMBL/GenBank/DDBJ databases">
        <authorList>
            <consortium name="DOE Joint Genome Institute"/>
            <person name="Riley R."/>
            <person name="Floudas D."/>
            <person name="Binder M."/>
            <person name="Barry K."/>
            <person name="Blanchette R.A."/>
            <person name="Henrissat B."/>
            <person name="Martinez A.T."/>
            <person name="Otillar R."/>
            <person name="Spatafora J.W."/>
            <person name="Yadav J.S."/>
            <person name="Aerts A."/>
            <person name="Benoit I."/>
            <person name="Boyd A."/>
            <person name="Carlson A."/>
            <person name="Copeland A."/>
            <person name="Coutinho P.M."/>
            <person name="De Vries R.P."/>
            <person name="Ferreira P."/>
            <person name="Findley K."/>
            <person name="Foster B."/>
            <person name="Gaskell J."/>
            <person name="Glotzer D."/>
            <person name="Gorecki P."/>
            <person name="Heitman J."/>
            <person name="Hesse C."/>
            <person name="Hori C."/>
            <person name="Igarashi K."/>
            <person name="Jurgens J.A."/>
            <person name="Kallen N."/>
            <person name="Kersten P."/>
            <person name="Kohler A."/>
            <person name="Kues U."/>
            <person name="Kumar T.K."/>
            <person name="Kuo A."/>
            <person name="LaButti K."/>
            <person name="Larrondo L.F."/>
            <person name="Lindquist E."/>
            <person name="Ling A."/>
            <person name="Lombard V."/>
            <person name="Lucas S."/>
            <person name="Lundell T."/>
            <person name="Martin R."/>
            <person name="McLaughlin D.J."/>
            <person name="Morgenstern I."/>
            <person name="Morin E."/>
            <person name="Murat C."/>
            <person name="Nagy L.G."/>
            <person name="Nolan M."/>
            <person name="Ohm R.A."/>
            <person name="Patyshakuliyeva A."/>
            <person name="Rokas A."/>
            <person name="Ruiz-Duenas F.J."/>
            <person name="Sabat G."/>
            <person name="Salamov A."/>
            <person name="Samejima M."/>
            <person name="Schmutz J."/>
            <person name="Slot J.C."/>
            <person name="St John F."/>
            <person name="Stenlid J."/>
            <person name="Sun H."/>
            <person name="Sun S."/>
            <person name="Syed K."/>
            <person name="Tsang A."/>
            <person name="Wiebenga A."/>
            <person name="Young D."/>
            <person name="Pisabarro A."/>
            <person name="Eastwood D.C."/>
            <person name="Martin F."/>
            <person name="Cullen D."/>
            <person name="Hibbett D.S."/>
            <person name="Grigoriev I.V."/>
        </authorList>
    </citation>
    <scope>NUCLEOTIDE SEQUENCE</scope>
    <source>
        <strain evidence="2">FP-58527 SS1</strain>
    </source>
</reference>